<dbReference type="AlphaFoldDB" id="A0AA85IWC0"/>
<name>A0AA85IWC0_TRIRE</name>
<accession>A0AA85IWC0</accession>
<protein>
    <recommendedName>
        <fullName evidence="7">Regulator of microtubule dynamics protein 1</fullName>
    </recommendedName>
    <alternativeName>
        <fullName evidence="8">Protein FAM82B</fullName>
    </alternativeName>
</protein>
<evidence type="ECO:0000256" key="4">
    <source>
        <dbReference type="ARBA" id="ARBA00022737"/>
    </source>
</evidence>
<comment type="subcellular location">
    <subcellularLocation>
        <location evidence="1">Cytoplasm</location>
        <location evidence="1">Cytoskeleton</location>
    </subcellularLocation>
</comment>
<reference evidence="9" key="1">
    <citation type="submission" date="2022-06" db="EMBL/GenBank/DDBJ databases">
        <authorList>
            <person name="Berger JAMES D."/>
            <person name="Berger JAMES D."/>
        </authorList>
    </citation>
    <scope>NUCLEOTIDE SEQUENCE [LARGE SCALE GENOMIC DNA]</scope>
</reference>
<dbReference type="Gene3D" id="1.25.40.10">
    <property type="entry name" value="Tetratricopeptide repeat domain"/>
    <property type="match status" value="2"/>
</dbReference>
<evidence type="ECO:0000256" key="7">
    <source>
        <dbReference type="ARBA" id="ARBA00039966"/>
    </source>
</evidence>
<proteinExistence type="predicted"/>
<reference evidence="10" key="2">
    <citation type="submission" date="2023-11" db="UniProtKB">
        <authorList>
            <consortium name="WormBaseParasite"/>
        </authorList>
    </citation>
    <scope>IDENTIFICATION</scope>
</reference>
<evidence type="ECO:0000313" key="9">
    <source>
        <dbReference type="Proteomes" id="UP000050795"/>
    </source>
</evidence>
<keyword evidence="6" id="KW-0206">Cytoskeleton</keyword>
<keyword evidence="4" id="KW-0677">Repeat</keyword>
<evidence type="ECO:0000256" key="8">
    <source>
        <dbReference type="ARBA" id="ARBA00041958"/>
    </source>
</evidence>
<evidence type="ECO:0000313" key="10">
    <source>
        <dbReference type="WBParaSite" id="TREG1_107420.1"/>
    </source>
</evidence>
<sequence length="234" mass="26441">MSAAAKEVDAFLEKAAFVESYKCLEEGLKSNSNDAELLWRKARACFMSVYYVPAKPASDVCAKYFKDGMDAAKKAIDIEPNNANALTWYGIMMDELSGLKGMEERFKNVSTLYDLWAKSQKHDPNNFITESSLGMWHFIMTELHKFKPELFKGTKYTGNEFSYQRALDHMLKCESLAPGRSLITLGYLAKCYARLGNVEKAKEIGQKVLSHPAQHVEAQEAKKAVEQLMKELAK</sequence>
<dbReference type="InterPro" id="IPR011990">
    <property type="entry name" value="TPR-like_helical_dom_sf"/>
</dbReference>
<organism evidence="9 10">
    <name type="scientific">Trichobilharzia regenti</name>
    <name type="common">Nasal bird schistosome</name>
    <dbReference type="NCBI Taxonomy" id="157069"/>
    <lineage>
        <taxon>Eukaryota</taxon>
        <taxon>Metazoa</taxon>
        <taxon>Spiralia</taxon>
        <taxon>Lophotrochozoa</taxon>
        <taxon>Platyhelminthes</taxon>
        <taxon>Trematoda</taxon>
        <taxon>Digenea</taxon>
        <taxon>Strigeidida</taxon>
        <taxon>Schistosomatoidea</taxon>
        <taxon>Schistosomatidae</taxon>
        <taxon>Trichobilharzia</taxon>
    </lineage>
</organism>
<keyword evidence="3" id="KW-0963">Cytoplasm</keyword>
<dbReference type="InterPro" id="IPR049039">
    <property type="entry name" value="RMD1-3_a_helical_rpt"/>
</dbReference>
<keyword evidence="9" id="KW-1185">Reference proteome</keyword>
<evidence type="ECO:0000256" key="6">
    <source>
        <dbReference type="ARBA" id="ARBA00023212"/>
    </source>
</evidence>
<dbReference type="GO" id="GO:0097431">
    <property type="term" value="C:mitotic spindle pole"/>
    <property type="evidence" value="ECO:0007669"/>
    <property type="project" value="TreeGrafter"/>
</dbReference>
<dbReference type="SUPFAM" id="SSF48452">
    <property type="entry name" value="TPR-like"/>
    <property type="match status" value="1"/>
</dbReference>
<dbReference type="Pfam" id="PF21033">
    <property type="entry name" value="RMD1-3"/>
    <property type="match status" value="1"/>
</dbReference>
<dbReference type="GO" id="GO:0008017">
    <property type="term" value="F:microtubule binding"/>
    <property type="evidence" value="ECO:0007669"/>
    <property type="project" value="TreeGrafter"/>
</dbReference>
<dbReference type="PANTHER" id="PTHR16056:SF16">
    <property type="entry name" value="REGULATOR OF MICROTUBULE DYNAMICS PROTEIN 1"/>
    <property type="match status" value="1"/>
</dbReference>
<evidence type="ECO:0000256" key="5">
    <source>
        <dbReference type="ARBA" id="ARBA00022803"/>
    </source>
</evidence>
<dbReference type="WBParaSite" id="TREG1_107420.1">
    <property type="protein sequence ID" value="TREG1_107420.1"/>
    <property type="gene ID" value="TREG1_107420"/>
</dbReference>
<dbReference type="GO" id="GO:0005876">
    <property type="term" value="C:spindle microtubule"/>
    <property type="evidence" value="ECO:0007669"/>
    <property type="project" value="TreeGrafter"/>
</dbReference>
<keyword evidence="5" id="KW-0802">TPR repeat</keyword>
<dbReference type="Proteomes" id="UP000050795">
    <property type="component" value="Unassembled WGS sequence"/>
</dbReference>
<dbReference type="PANTHER" id="PTHR16056">
    <property type="entry name" value="REGULATOR OF MICROTUBULE DYNAMICS PROTEIN"/>
    <property type="match status" value="1"/>
</dbReference>
<evidence type="ECO:0000256" key="2">
    <source>
        <dbReference type="ARBA" id="ARBA00011375"/>
    </source>
</evidence>
<evidence type="ECO:0000256" key="3">
    <source>
        <dbReference type="ARBA" id="ARBA00022490"/>
    </source>
</evidence>
<comment type="subunit">
    <text evidence="2">Interacts with microtubules.</text>
</comment>
<evidence type="ECO:0000256" key="1">
    <source>
        <dbReference type="ARBA" id="ARBA00004245"/>
    </source>
</evidence>
<dbReference type="GO" id="GO:0005737">
    <property type="term" value="C:cytoplasm"/>
    <property type="evidence" value="ECO:0007669"/>
    <property type="project" value="TreeGrafter"/>
</dbReference>